<reference evidence="2" key="2">
    <citation type="submission" date="2021-04" db="EMBL/GenBank/DDBJ databases">
        <authorList>
            <person name="Gilroy R."/>
        </authorList>
    </citation>
    <scope>NUCLEOTIDE SEQUENCE</scope>
    <source>
        <strain evidence="2">ChiHjej13B12-4958</strain>
    </source>
</reference>
<name>A0A9D2QDE6_9CORY</name>
<gene>
    <name evidence="2" type="ORF">H9751_00395</name>
</gene>
<dbReference type="EMBL" id="DWVP01000001">
    <property type="protein sequence ID" value="HJC84019.1"/>
    <property type="molecule type" value="Genomic_DNA"/>
</dbReference>
<sequence length="201" mass="20525">MQRDVVVVAMPTGSGWVDPDQVEAVEQWADGDVATVAVRYARVPSAVAFLLCPELAEASATHLLQEVVDRVDELPELERPAIVVHGQSLGEVAGMAALEALEALETGVSAALWQGRPGTVAAPASAACTVDAVNQDDPVAALGWGLFADPVAAVGVLADLPGSESAAAGTLHSYQPVLPPDGCTDGVGQEGTGTLRILNGR</sequence>
<dbReference type="AlphaFoldDB" id="A0A9D2QDE6"/>
<dbReference type="Proteomes" id="UP000823858">
    <property type="component" value="Unassembled WGS sequence"/>
</dbReference>
<reference evidence="2" key="1">
    <citation type="journal article" date="2021" name="PeerJ">
        <title>Extensive microbial diversity within the chicken gut microbiome revealed by metagenomics and culture.</title>
        <authorList>
            <person name="Gilroy R."/>
            <person name="Ravi A."/>
            <person name="Getino M."/>
            <person name="Pursley I."/>
            <person name="Horton D.L."/>
            <person name="Alikhan N.F."/>
            <person name="Baker D."/>
            <person name="Gharbi K."/>
            <person name="Hall N."/>
            <person name="Watson M."/>
            <person name="Adriaenssens E.M."/>
            <person name="Foster-Nyarko E."/>
            <person name="Jarju S."/>
            <person name="Secka A."/>
            <person name="Antonio M."/>
            <person name="Oren A."/>
            <person name="Chaudhuri R.R."/>
            <person name="La Ragione R."/>
            <person name="Hildebrand F."/>
            <person name="Pallen M.J."/>
        </authorList>
    </citation>
    <scope>NUCLEOTIDE SEQUENCE</scope>
    <source>
        <strain evidence="2">ChiHjej13B12-4958</strain>
    </source>
</reference>
<evidence type="ECO:0000259" key="1">
    <source>
        <dbReference type="Pfam" id="PF10081"/>
    </source>
</evidence>
<evidence type="ECO:0000313" key="2">
    <source>
        <dbReference type="EMBL" id="HJC84019.1"/>
    </source>
</evidence>
<accession>A0A9D2QDE6</accession>
<protein>
    <submittedName>
        <fullName evidence="2">Alpha/beta-hydrolase family protein</fullName>
    </submittedName>
</protein>
<evidence type="ECO:0000313" key="3">
    <source>
        <dbReference type="Proteomes" id="UP000823858"/>
    </source>
</evidence>
<proteinExistence type="predicted"/>
<feature type="domain" description="Alpha/beta-hydrolase catalytic" evidence="1">
    <location>
        <begin position="2"/>
        <end position="119"/>
    </location>
</feature>
<comment type="caution">
    <text evidence="2">The sequence shown here is derived from an EMBL/GenBank/DDBJ whole genome shotgun (WGS) entry which is preliminary data.</text>
</comment>
<dbReference type="Pfam" id="PF10081">
    <property type="entry name" value="Abhydrolase_9"/>
    <property type="match status" value="1"/>
</dbReference>
<dbReference type="InterPro" id="IPR027787">
    <property type="entry name" value="Alpha/beta-hydrolase_catalytic"/>
</dbReference>
<organism evidence="2 3">
    <name type="scientific">Candidatus Corynebacterium faecigallinarum</name>
    <dbReference type="NCBI Taxonomy" id="2838528"/>
    <lineage>
        <taxon>Bacteria</taxon>
        <taxon>Bacillati</taxon>
        <taxon>Actinomycetota</taxon>
        <taxon>Actinomycetes</taxon>
        <taxon>Mycobacteriales</taxon>
        <taxon>Corynebacteriaceae</taxon>
        <taxon>Corynebacterium</taxon>
    </lineage>
</organism>